<evidence type="ECO:0000313" key="3">
    <source>
        <dbReference type="Proteomes" id="UP001443914"/>
    </source>
</evidence>
<accession>A0AAW1K4Y3</accession>
<dbReference type="PANTHER" id="PTHR34222:SF95">
    <property type="entry name" value="RRNA 2'-O-METHYLTRANSFERASE FIBRILLARIN-LIKE ISOFORM X1"/>
    <property type="match status" value="1"/>
</dbReference>
<protein>
    <recommendedName>
        <fullName evidence="4">Gag-polypeptide of LTR copia-type</fullName>
    </recommendedName>
</protein>
<dbReference type="SUPFAM" id="SSF57756">
    <property type="entry name" value="Retrovirus zinc finger-like domains"/>
    <property type="match status" value="1"/>
</dbReference>
<dbReference type="EMBL" id="JBDFQZ010000006">
    <property type="protein sequence ID" value="KAK9714444.1"/>
    <property type="molecule type" value="Genomic_DNA"/>
</dbReference>
<gene>
    <name evidence="2" type="ORF">RND81_06G095100</name>
</gene>
<evidence type="ECO:0008006" key="4">
    <source>
        <dbReference type="Google" id="ProtNLM"/>
    </source>
</evidence>
<dbReference type="PANTHER" id="PTHR34222">
    <property type="entry name" value="GAG_PRE-INTEGRS DOMAIN-CONTAINING PROTEIN"/>
    <property type="match status" value="1"/>
</dbReference>
<proteinExistence type="predicted"/>
<organism evidence="2 3">
    <name type="scientific">Saponaria officinalis</name>
    <name type="common">Common soapwort</name>
    <name type="synonym">Lychnis saponaria</name>
    <dbReference type="NCBI Taxonomy" id="3572"/>
    <lineage>
        <taxon>Eukaryota</taxon>
        <taxon>Viridiplantae</taxon>
        <taxon>Streptophyta</taxon>
        <taxon>Embryophyta</taxon>
        <taxon>Tracheophyta</taxon>
        <taxon>Spermatophyta</taxon>
        <taxon>Magnoliopsida</taxon>
        <taxon>eudicotyledons</taxon>
        <taxon>Gunneridae</taxon>
        <taxon>Pentapetalae</taxon>
        <taxon>Caryophyllales</taxon>
        <taxon>Caryophyllaceae</taxon>
        <taxon>Caryophylleae</taxon>
        <taxon>Saponaria</taxon>
    </lineage>
</organism>
<dbReference type="GO" id="GO:0003676">
    <property type="term" value="F:nucleic acid binding"/>
    <property type="evidence" value="ECO:0007669"/>
    <property type="project" value="InterPro"/>
</dbReference>
<dbReference type="GO" id="GO:0008270">
    <property type="term" value="F:zinc ion binding"/>
    <property type="evidence" value="ECO:0007669"/>
    <property type="project" value="InterPro"/>
</dbReference>
<dbReference type="InterPro" id="IPR036875">
    <property type="entry name" value="Znf_CCHC_sf"/>
</dbReference>
<evidence type="ECO:0000256" key="1">
    <source>
        <dbReference type="SAM" id="MobiDB-lite"/>
    </source>
</evidence>
<name>A0AAW1K4Y3_SAPOF</name>
<feature type="region of interest" description="Disordered" evidence="1">
    <location>
        <begin position="187"/>
        <end position="207"/>
    </location>
</feature>
<keyword evidence="3" id="KW-1185">Reference proteome</keyword>
<comment type="caution">
    <text evidence="2">The sequence shown here is derived from an EMBL/GenBank/DDBJ whole genome shotgun (WGS) entry which is preliminary data.</text>
</comment>
<dbReference type="AlphaFoldDB" id="A0AAW1K4Y3"/>
<dbReference type="Proteomes" id="UP001443914">
    <property type="component" value="Unassembled WGS sequence"/>
</dbReference>
<sequence>MTGSQSSLVTDVVPVMSKITDHKLNGSNYLDWSKSVRLYLRSIAKDDHLKDDPPTVNHCEFVKELMDYLEFLYSGREDNLYRTYEVCQAFYHVEKQDQPLINNFMEFKKTYEKLNMLLPFKKMVVMSFLAGLSSDFDSAKAQILSGSDVPSLQDVFSRILRTESPPASINPVTNSVLISRNTNYNTNYTPPRYNGQNDYKGGASQKFETPNTRSVVECNYCHKSGHMKFECRKLKFRNQQENQRNQQQYRNQSNDYDKFSQYQESLKSASPSITAIVDSRSYDEDHW</sequence>
<reference evidence="2" key="1">
    <citation type="submission" date="2024-03" db="EMBL/GenBank/DDBJ databases">
        <title>WGS assembly of Saponaria officinalis var. Norfolk2.</title>
        <authorList>
            <person name="Jenkins J."/>
            <person name="Shu S."/>
            <person name="Grimwood J."/>
            <person name="Barry K."/>
            <person name="Goodstein D."/>
            <person name="Schmutz J."/>
            <person name="Leebens-Mack J."/>
            <person name="Osbourn A."/>
        </authorList>
    </citation>
    <scope>NUCLEOTIDE SEQUENCE [LARGE SCALE GENOMIC DNA]</scope>
    <source>
        <strain evidence="2">JIC</strain>
    </source>
</reference>
<evidence type="ECO:0000313" key="2">
    <source>
        <dbReference type="EMBL" id="KAK9714444.1"/>
    </source>
</evidence>